<comment type="subcellular location">
    <subcellularLocation>
        <location evidence="1">Cytoplasm</location>
    </subcellularLocation>
</comment>
<feature type="region of interest" description="Disordered" evidence="8">
    <location>
        <begin position="1"/>
        <end position="137"/>
    </location>
</feature>
<dbReference type="PROSITE" id="PS50897">
    <property type="entry name" value="CTLH"/>
    <property type="match status" value="1"/>
</dbReference>
<comment type="caution">
    <text evidence="11">The sequence shown here is derived from an EMBL/GenBank/DDBJ whole genome shotgun (WGS) entry which is preliminary data.</text>
</comment>
<dbReference type="PANTHER" id="PTHR12170:SF2">
    <property type="entry name" value="E3 UBIQUITIN-PROTEIN TRANSFERASE MAEA"/>
    <property type="match status" value="1"/>
</dbReference>
<keyword evidence="7" id="KW-0175">Coiled coil</keyword>
<proteinExistence type="predicted"/>
<evidence type="ECO:0000256" key="7">
    <source>
        <dbReference type="SAM" id="Coils"/>
    </source>
</evidence>
<accession>A0A086JKT3</accession>
<dbReference type="Proteomes" id="UP000028828">
    <property type="component" value="Unassembled WGS sequence"/>
</dbReference>
<dbReference type="PANTHER" id="PTHR12170">
    <property type="entry name" value="MACROPHAGE ERYTHROBLAST ATTACHER-RELATED"/>
    <property type="match status" value="1"/>
</dbReference>
<protein>
    <submittedName>
        <fullName evidence="11">Putative macrophage erythroblast attacher</fullName>
    </submittedName>
</protein>
<dbReference type="InterPro" id="IPR006595">
    <property type="entry name" value="CTLH_C"/>
</dbReference>
<keyword evidence="2" id="KW-0963">Cytoplasm</keyword>
<dbReference type="PROSITE" id="PS51867">
    <property type="entry name" value="ZF_RING_GID"/>
    <property type="match status" value="1"/>
</dbReference>
<evidence type="ECO:0000256" key="1">
    <source>
        <dbReference type="ARBA" id="ARBA00004496"/>
    </source>
</evidence>
<evidence type="ECO:0000313" key="11">
    <source>
        <dbReference type="EMBL" id="KFG32751.1"/>
    </source>
</evidence>
<keyword evidence="3" id="KW-0479">Metal-binding</keyword>
<dbReference type="InterPro" id="IPR044063">
    <property type="entry name" value="ZF_RING_GID"/>
</dbReference>
<evidence type="ECO:0000259" key="9">
    <source>
        <dbReference type="PROSITE" id="PS50897"/>
    </source>
</evidence>
<feature type="zinc finger region" description="RING-Gid-type" evidence="6">
    <location>
        <begin position="447"/>
        <end position="518"/>
    </location>
</feature>
<dbReference type="InterPro" id="IPR024964">
    <property type="entry name" value="CTLH/CRA"/>
</dbReference>
<name>A0A086JKT3_TOXGO</name>
<dbReference type="GO" id="GO:0005737">
    <property type="term" value="C:cytoplasm"/>
    <property type="evidence" value="ECO:0007669"/>
    <property type="project" value="UniProtKB-SubCell"/>
</dbReference>
<dbReference type="GO" id="GO:0061630">
    <property type="term" value="F:ubiquitin protein ligase activity"/>
    <property type="evidence" value="ECO:0007669"/>
    <property type="project" value="InterPro"/>
</dbReference>
<dbReference type="AlphaFoldDB" id="A0A086JKT3"/>
<dbReference type="Pfam" id="PF10607">
    <property type="entry name" value="CTLH"/>
    <property type="match status" value="1"/>
</dbReference>
<feature type="coiled-coil region" evidence="7">
    <location>
        <begin position="197"/>
        <end position="224"/>
    </location>
</feature>
<evidence type="ECO:0000256" key="3">
    <source>
        <dbReference type="ARBA" id="ARBA00022723"/>
    </source>
</evidence>
<dbReference type="GO" id="GO:0005634">
    <property type="term" value="C:nucleus"/>
    <property type="evidence" value="ECO:0007669"/>
    <property type="project" value="TreeGrafter"/>
</dbReference>
<feature type="domain" description="CTLH" evidence="9">
    <location>
        <begin position="313"/>
        <end position="354"/>
    </location>
</feature>
<feature type="compositionally biased region" description="Low complexity" evidence="8">
    <location>
        <begin position="8"/>
        <end position="40"/>
    </location>
</feature>
<evidence type="ECO:0000256" key="6">
    <source>
        <dbReference type="PROSITE-ProRule" id="PRU01215"/>
    </source>
</evidence>
<sequence length="533" mass="58780">MASSEGRPSPSSPSSLPSSLPSSSPSFSPSLSSSLFSPSFASVTSLENPPGAPSDAGAASIVALPPSSLGDILSSFTRETRDPRREQREDPRREQRGEALEQARGEAGAAREERQDSHRESRDERERRDLPTSGSLSAVSAHAPLHVVDRSFLRVPLECALRAVKANSRSLYRDVGVVLAYVLKGKMATQLAESSSVEEKINRLDLLIEKLKKIRDKAQHGNEESRNFLLRCQLRVRRLAEEPDILHVHSKLDFSFATYGDRVAWVVYEYLARSGMSLTAELLKEKLDLEPFADGEVHQEILDVLGGLLRESTEEARQWVDAHRAKLKKIGSLFESELHVQHVLELLKKKDAKTAVAYLKANVGPEDFARCVDIRKVVTLTALLEDPPPQYAALFGIERWHRLSCLFLHTSAQVYGFSVKPTLVALLQAGFSALKSSVCAEQKSASCPTCLPEWAEYVRQVPTPHRVQSFLICPISGEVMDADNPPLASPDGHVYSTNAVRALAAAAPDGKTVVCPKTKQPYPLERFTRIYVT</sequence>
<keyword evidence="4 6" id="KW-0863">Zinc-finger</keyword>
<reference evidence="11 12" key="1">
    <citation type="submission" date="2014-03" db="EMBL/GenBank/DDBJ databases">
        <authorList>
            <person name="Sibley D."/>
            <person name="Venepally P."/>
            <person name="Karamycheva S."/>
            <person name="Hadjithomas M."/>
            <person name="Khan A."/>
            <person name="Brunk B."/>
            <person name="Roos D."/>
            <person name="Caler E."/>
            <person name="Lorenzi H."/>
        </authorList>
    </citation>
    <scope>NUCLEOTIDE SEQUENCE [LARGE SCALE GENOMIC DNA]</scope>
    <source>
        <strain evidence="12">p89</strain>
    </source>
</reference>
<dbReference type="EMBL" id="AEYI02001826">
    <property type="protein sequence ID" value="KFG32751.1"/>
    <property type="molecule type" value="Genomic_DNA"/>
</dbReference>
<evidence type="ECO:0000259" key="10">
    <source>
        <dbReference type="PROSITE" id="PS51867"/>
    </source>
</evidence>
<feature type="domain" description="RING-Gid-type" evidence="10">
    <location>
        <begin position="447"/>
        <end position="518"/>
    </location>
</feature>
<dbReference type="GO" id="GO:0034657">
    <property type="term" value="C:GID complex"/>
    <property type="evidence" value="ECO:0007669"/>
    <property type="project" value="TreeGrafter"/>
</dbReference>
<evidence type="ECO:0000256" key="8">
    <source>
        <dbReference type="SAM" id="MobiDB-lite"/>
    </source>
</evidence>
<dbReference type="OrthoDB" id="1933455at2759"/>
<keyword evidence="5" id="KW-0862">Zinc</keyword>
<evidence type="ECO:0000256" key="2">
    <source>
        <dbReference type="ARBA" id="ARBA00022490"/>
    </source>
</evidence>
<dbReference type="GO" id="GO:0008270">
    <property type="term" value="F:zinc ion binding"/>
    <property type="evidence" value="ECO:0007669"/>
    <property type="project" value="UniProtKB-KW"/>
</dbReference>
<evidence type="ECO:0000256" key="5">
    <source>
        <dbReference type="ARBA" id="ARBA00022833"/>
    </source>
</evidence>
<dbReference type="VEuPathDB" id="ToxoDB:TGP89_265390"/>
<evidence type="ECO:0000256" key="4">
    <source>
        <dbReference type="ARBA" id="ARBA00022771"/>
    </source>
</evidence>
<dbReference type="InterPro" id="IPR045098">
    <property type="entry name" value="Fyv10_fam"/>
</dbReference>
<organism evidence="11 12">
    <name type="scientific">Toxoplasma gondii p89</name>
    <dbReference type="NCBI Taxonomy" id="943119"/>
    <lineage>
        <taxon>Eukaryota</taxon>
        <taxon>Sar</taxon>
        <taxon>Alveolata</taxon>
        <taxon>Apicomplexa</taxon>
        <taxon>Conoidasida</taxon>
        <taxon>Coccidia</taxon>
        <taxon>Eucoccidiorida</taxon>
        <taxon>Eimeriorina</taxon>
        <taxon>Sarcocystidae</taxon>
        <taxon>Toxoplasma</taxon>
    </lineage>
</organism>
<dbReference type="SUPFAM" id="SSF57850">
    <property type="entry name" value="RING/U-box"/>
    <property type="match status" value="1"/>
</dbReference>
<evidence type="ECO:0000313" key="12">
    <source>
        <dbReference type="Proteomes" id="UP000028828"/>
    </source>
</evidence>
<dbReference type="CDD" id="cd16659">
    <property type="entry name" value="RING-Ubox_Emp"/>
    <property type="match status" value="1"/>
</dbReference>
<dbReference type="GO" id="GO:0043161">
    <property type="term" value="P:proteasome-mediated ubiquitin-dependent protein catabolic process"/>
    <property type="evidence" value="ECO:0007669"/>
    <property type="project" value="InterPro"/>
</dbReference>
<gene>
    <name evidence="11" type="ORF">TGP89_265390</name>
</gene>
<feature type="compositionally biased region" description="Basic and acidic residues" evidence="8">
    <location>
        <begin position="78"/>
        <end position="130"/>
    </location>
</feature>